<evidence type="ECO:0000259" key="9">
    <source>
        <dbReference type="Pfam" id="PF01699"/>
    </source>
</evidence>
<evidence type="ECO:0000256" key="4">
    <source>
        <dbReference type="ARBA" id="ARBA00022568"/>
    </source>
</evidence>
<keyword evidence="7 8" id="KW-0472">Membrane</keyword>
<dbReference type="Proteomes" id="UP000230423">
    <property type="component" value="Unassembled WGS sequence"/>
</dbReference>
<evidence type="ECO:0000256" key="7">
    <source>
        <dbReference type="ARBA" id="ARBA00023136"/>
    </source>
</evidence>
<dbReference type="AlphaFoldDB" id="A0A2G9TVY0"/>
<keyword evidence="4" id="KW-0106">Calcium</keyword>
<proteinExistence type="predicted"/>
<feature type="transmembrane region" description="Helical" evidence="8">
    <location>
        <begin position="121"/>
        <end position="142"/>
    </location>
</feature>
<protein>
    <recommendedName>
        <fullName evidence="9">Sodium/calcium exchanger membrane region domain-containing protein</fullName>
    </recommendedName>
</protein>
<dbReference type="GO" id="GO:0006874">
    <property type="term" value="P:intracellular calcium ion homeostasis"/>
    <property type="evidence" value="ECO:0007669"/>
    <property type="project" value="TreeGrafter"/>
</dbReference>
<dbReference type="GO" id="GO:0005432">
    <property type="term" value="F:calcium:sodium antiporter activity"/>
    <property type="evidence" value="ECO:0007669"/>
    <property type="project" value="TreeGrafter"/>
</dbReference>
<comment type="subcellular location">
    <subcellularLocation>
        <location evidence="1">Membrane</location>
        <topology evidence="1">Multi-pass membrane protein</topology>
    </subcellularLocation>
</comment>
<keyword evidence="2" id="KW-0813">Transport</keyword>
<dbReference type="Gene3D" id="1.20.1420.30">
    <property type="entry name" value="NCX, central ion-binding region"/>
    <property type="match status" value="1"/>
</dbReference>
<dbReference type="Pfam" id="PF01699">
    <property type="entry name" value="Na_Ca_ex"/>
    <property type="match status" value="1"/>
</dbReference>
<evidence type="ECO:0000256" key="3">
    <source>
        <dbReference type="ARBA" id="ARBA00022449"/>
    </source>
</evidence>
<keyword evidence="6 8" id="KW-1133">Transmembrane helix</keyword>
<keyword evidence="4" id="KW-0109">Calcium transport</keyword>
<evidence type="ECO:0000313" key="11">
    <source>
        <dbReference type="Proteomes" id="UP000230423"/>
    </source>
</evidence>
<feature type="non-terminal residue" evidence="10">
    <location>
        <position position="243"/>
    </location>
</feature>
<organism evidence="10 11">
    <name type="scientific">Teladorsagia circumcincta</name>
    <name type="common">Brown stomach worm</name>
    <name type="synonym">Ostertagia circumcincta</name>
    <dbReference type="NCBI Taxonomy" id="45464"/>
    <lineage>
        <taxon>Eukaryota</taxon>
        <taxon>Metazoa</taxon>
        <taxon>Ecdysozoa</taxon>
        <taxon>Nematoda</taxon>
        <taxon>Chromadorea</taxon>
        <taxon>Rhabditida</taxon>
        <taxon>Rhabditina</taxon>
        <taxon>Rhabditomorpha</taxon>
        <taxon>Strongyloidea</taxon>
        <taxon>Trichostrongylidae</taxon>
        <taxon>Teladorsagia</taxon>
    </lineage>
</organism>
<feature type="non-terminal residue" evidence="10">
    <location>
        <position position="1"/>
    </location>
</feature>
<feature type="domain" description="Sodium/calcium exchanger membrane region" evidence="9">
    <location>
        <begin position="129"/>
        <end position="200"/>
    </location>
</feature>
<reference evidence="10 11" key="1">
    <citation type="submission" date="2015-09" db="EMBL/GenBank/DDBJ databases">
        <title>Draft genome of the parasitic nematode Teladorsagia circumcincta isolate WARC Sus (inbred).</title>
        <authorList>
            <person name="Mitreva M."/>
        </authorList>
    </citation>
    <scope>NUCLEOTIDE SEQUENCE [LARGE SCALE GENOMIC DNA]</scope>
    <source>
        <strain evidence="10 11">S</strain>
    </source>
</reference>
<keyword evidence="3" id="KW-0050">Antiport</keyword>
<evidence type="ECO:0000256" key="6">
    <source>
        <dbReference type="ARBA" id="ARBA00022989"/>
    </source>
</evidence>
<evidence type="ECO:0000256" key="5">
    <source>
        <dbReference type="ARBA" id="ARBA00022692"/>
    </source>
</evidence>
<keyword evidence="4" id="KW-0406">Ion transport</keyword>
<dbReference type="InterPro" id="IPR004837">
    <property type="entry name" value="NaCa_Exmemb"/>
</dbReference>
<keyword evidence="5 8" id="KW-0812">Transmembrane</keyword>
<name>A0A2G9TVY0_TELCI</name>
<dbReference type="EMBL" id="KZ352462">
    <property type="protein sequence ID" value="PIO62173.1"/>
    <property type="molecule type" value="Genomic_DNA"/>
</dbReference>
<gene>
    <name evidence="10" type="ORF">TELCIR_16281</name>
</gene>
<sequence length="243" mass="26517">SCPAAAEEQLVVRSYHTEAQLEQNDYPQRGVEPAPRSLQMLCIVIFLSWLTISDASTTSSAMVTNSTNTYGGNQDVCQIWKNMTKQEVCDYINYHDDICEGGGYLLWTQYVECQFDTGKKVGVIIAGFFWMLMLFVMVSSTADDFFSPSVSSIVAHLKISESIAGVTFMAFGNGAPDIFGSIASVLSSPKPKAGLALGELLETPTREQPEEGFSTTSYRDVEVGVHPTVPDITIISAAIEKIK</sequence>
<accession>A0A2G9TVY0</accession>
<evidence type="ECO:0000256" key="1">
    <source>
        <dbReference type="ARBA" id="ARBA00004141"/>
    </source>
</evidence>
<keyword evidence="11" id="KW-1185">Reference proteome</keyword>
<dbReference type="OrthoDB" id="407410at2759"/>
<dbReference type="InterPro" id="IPR044880">
    <property type="entry name" value="NCX_ion-bd_dom_sf"/>
</dbReference>
<dbReference type="InterPro" id="IPR051359">
    <property type="entry name" value="CaCA_antiporter"/>
</dbReference>
<evidence type="ECO:0000313" key="10">
    <source>
        <dbReference type="EMBL" id="PIO62173.1"/>
    </source>
</evidence>
<dbReference type="PANTHER" id="PTHR12266:SF0">
    <property type="entry name" value="MITOCHONDRIAL SODIUM_CALCIUM EXCHANGER PROTEIN"/>
    <property type="match status" value="1"/>
</dbReference>
<dbReference type="PANTHER" id="PTHR12266">
    <property type="entry name" value="NA+/CA2+ K+ INDEPENDENT EXCHANGER"/>
    <property type="match status" value="1"/>
</dbReference>
<evidence type="ECO:0000256" key="8">
    <source>
        <dbReference type="SAM" id="Phobius"/>
    </source>
</evidence>
<evidence type="ECO:0000256" key="2">
    <source>
        <dbReference type="ARBA" id="ARBA00022448"/>
    </source>
</evidence>
<dbReference type="GO" id="GO:0016020">
    <property type="term" value="C:membrane"/>
    <property type="evidence" value="ECO:0007669"/>
    <property type="project" value="UniProtKB-SubCell"/>
</dbReference>